<dbReference type="GO" id="GO:0016491">
    <property type="term" value="F:oxidoreductase activity"/>
    <property type="evidence" value="ECO:0007669"/>
    <property type="project" value="InterPro"/>
</dbReference>
<reference evidence="3" key="1">
    <citation type="submission" date="2023-08" db="EMBL/GenBank/DDBJ databases">
        <authorList>
            <person name="Audoor S."/>
            <person name="Bilcke G."/>
        </authorList>
    </citation>
    <scope>NUCLEOTIDE SEQUENCE</scope>
</reference>
<feature type="chain" id="PRO_5042242296" description="Ferredoxin" evidence="2">
    <location>
        <begin position="18"/>
        <end position="200"/>
    </location>
</feature>
<evidence type="ECO:0008006" key="5">
    <source>
        <dbReference type="Google" id="ProtNLM"/>
    </source>
</evidence>
<evidence type="ECO:0000256" key="2">
    <source>
        <dbReference type="SAM" id="SignalP"/>
    </source>
</evidence>
<proteinExistence type="predicted"/>
<comment type="caution">
    <text evidence="3">The sequence shown here is derived from an EMBL/GenBank/DDBJ whole genome shotgun (WGS) entry which is preliminary data.</text>
</comment>
<feature type="region of interest" description="Disordered" evidence="1">
    <location>
        <begin position="46"/>
        <end position="76"/>
    </location>
</feature>
<dbReference type="InterPro" id="IPR036249">
    <property type="entry name" value="Thioredoxin-like_sf"/>
</dbReference>
<organism evidence="3 4">
    <name type="scientific">Cylindrotheca closterium</name>
    <dbReference type="NCBI Taxonomy" id="2856"/>
    <lineage>
        <taxon>Eukaryota</taxon>
        <taxon>Sar</taxon>
        <taxon>Stramenopiles</taxon>
        <taxon>Ochrophyta</taxon>
        <taxon>Bacillariophyta</taxon>
        <taxon>Bacillariophyceae</taxon>
        <taxon>Bacillariophycidae</taxon>
        <taxon>Bacillariales</taxon>
        <taxon>Bacillariaceae</taxon>
        <taxon>Cylindrotheca</taxon>
    </lineage>
</organism>
<dbReference type="PROSITE" id="PS01099">
    <property type="entry name" value="COMPLEX1_24K"/>
    <property type="match status" value="1"/>
</dbReference>
<dbReference type="Proteomes" id="UP001295423">
    <property type="component" value="Unassembled WGS sequence"/>
</dbReference>
<evidence type="ECO:0000313" key="4">
    <source>
        <dbReference type="Proteomes" id="UP001295423"/>
    </source>
</evidence>
<evidence type="ECO:0000313" key="3">
    <source>
        <dbReference type="EMBL" id="CAJ1950616.1"/>
    </source>
</evidence>
<feature type="compositionally biased region" description="Low complexity" evidence="1">
    <location>
        <begin position="50"/>
        <end position="64"/>
    </location>
</feature>
<keyword evidence="2" id="KW-0732">Signal</keyword>
<feature type="signal peptide" evidence="2">
    <location>
        <begin position="1"/>
        <end position="17"/>
    </location>
</feature>
<keyword evidence="4" id="KW-1185">Reference proteome</keyword>
<dbReference type="EMBL" id="CAKOGP040001770">
    <property type="protein sequence ID" value="CAJ1950616.1"/>
    <property type="molecule type" value="Genomic_DNA"/>
</dbReference>
<gene>
    <name evidence="3" type="ORF">CYCCA115_LOCUS12671</name>
</gene>
<dbReference type="AlphaFoldDB" id="A0AAD2FRB2"/>
<dbReference type="SUPFAM" id="SSF52833">
    <property type="entry name" value="Thioredoxin-like"/>
    <property type="match status" value="1"/>
</dbReference>
<sequence length="200" mass="22071">MWYSVGLVLLWISQTRGFQPYHAVGSSSRGSSFCRIVVLKLDNTKEADSESSPSSSSSSFVVQQQEEEEETEQDENVAAAASKFQITTCLSPSCNRKRQEAGLDPLSTFAAMYERSKRAAGADSDLFVTVEEGPCMGACQYGPCIAIQHDDFEGSVSLEGMTDTEFSDRVFQEIVTEEDADRVWRSVESAVQLMAEDEEE</sequence>
<name>A0AAD2FRB2_9STRA</name>
<feature type="compositionally biased region" description="Acidic residues" evidence="1">
    <location>
        <begin position="65"/>
        <end position="75"/>
    </location>
</feature>
<dbReference type="InterPro" id="IPR002023">
    <property type="entry name" value="NuoE-like"/>
</dbReference>
<dbReference type="Gene3D" id="3.40.30.10">
    <property type="entry name" value="Glutaredoxin"/>
    <property type="match status" value="1"/>
</dbReference>
<accession>A0AAD2FRB2</accession>
<protein>
    <recommendedName>
        <fullName evidence="5">Ferredoxin</fullName>
    </recommendedName>
</protein>
<evidence type="ECO:0000256" key="1">
    <source>
        <dbReference type="SAM" id="MobiDB-lite"/>
    </source>
</evidence>